<organism evidence="2 3">
    <name type="scientific">Vanrija albida</name>
    <dbReference type="NCBI Taxonomy" id="181172"/>
    <lineage>
        <taxon>Eukaryota</taxon>
        <taxon>Fungi</taxon>
        <taxon>Dikarya</taxon>
        <taxon>Basidiomycota</taxon>
        <taxon>Agaricomycotina</taxon>
        <taxon>Tremellomycetes</taxon>
        <taxon>Trichosporonales</taxon>
        <taxon>Trichosporonaceae</taxon>
        <taxon>Vanrija</taxon>
    </lineage>
</organism>
<keyword evidence="3" id="KW-1185">Reference proteome</keyword>
<dbReference type="Proteomes" id="UP001565368">
    <property type="component" value="Unassembled WGS sequence"/>
</dbReference>
<dbReference type="GeneID" id="95986819"/>
<dbReference type="RefSeq" id="XP_069208906.1">
    <property type="nucleotide sequence ID" value="XM_069354264.1"/>
</dbReference>
<name>A0ABR3Q354_9TREE</name>
<comment type="caution">
    <text evidence="2">The sequence shown here is derived from an EMBL/GenBank/DDBJ whole genome shotgun (WGS) entry which is preliminary data.</text>
</comment>
<sequence>MLLKPAIAALLLVATSGLAAPAADQAGSVEARTPTASAPAQRAVALDERGYGYNVHPVPVRCGHSDYYCHGNQWKWCQWSGDAWMCYTYG</sequence>
<feature type="chain" id="PRO_5045713368" description="CBM1 domain-containing protein" evidence="1">
    <location>
        <begin position="20"/>
        <end position="90"/>
    </location>
</feature>
<gene>
    <name evidence="2" type="ORF">Q8F55_005776</name>
</gene>
<feature type="signal peptide" evidence="1">
    <location>
        <begin position="1"/>
        <end position="19"/>
    </location>
</feature>
<proteinExistence type="predicted"/>
<dbReference type="EMBL" id="JBBXJM010000004">
    <property type="protein sequence ID" value="KAL1408962.1"/>
    <property type="molecule type" value="Genomic_DNA"/>
</dbReference>
<keyword evidence="1" id="KW-0732">Signal</keyword>
<protein>
    <recommendedName>
        <fullName evidence="4">CBM1 domain-containing protein</fullName>
    </recommendedName>
</protein>
<reference evidence="2 3" key="1">
    <citation type="submission" date="2023-08" db="EMBL/GenBank/DDBJ databases">
        <title>Annotated Genome Sequence of Vanrija albida AlHP1.</title>
        <authorList>
            <person name="Herzog R."/>
        </authorList>
    </citation>
    <scope>NUCLEOTIDE SEQUENCE [LARGE SCALE GENOMIC DNA]</scope>
    <source>
        <strain evidence="2 3">AlHP1</strain>
    </source>
</reference>
<evidence type="ECO:0000313" key="3">
    <source>
        <dbReference type="Proteomes" id="UP001565368"/>
    </source>
</evidence>
<evidence type="ECO:0000256" key="1">
    <source>
        <dbReference type="SAM" id="SignalP"/>
    </source>
</evidence>
<accession>A0ABR3Q354</accession>
<evidence type="ECO:0008006" key="4">
    <source>
        <dbReference type="Google" id="ProtNLM"/>
    </source>
</evidence>
<evidence type="ECO:0000313" key="2">
    <source>
        <dbReference type="EMBL" id="KAL1408962.1"/>
    </source>
</evidence>